<dbReference type="InterPro" id="IPR050418">
    <property type="entry name" value="D-iso_2-hydroxyacid_DH_PdxB"/>
</dbReference>
<evidence type="ECO:0000313" key="7">
    <source>
        <dbReference type="EMBL" id="TGU74327.1"/>
    </source>
</evidence>
<name>A0A4S1CKS6_9BACT</name>
<evidence type="ECO:0000256" key="2">
    <source>
        <dbReference type="ARBA" id="ARBA00023002"/>
    </source>
</evidence>
<dbReference type="AlphaFoldDB" id="A0A4S1CKS6"/>
<evidence type="ECO:0000259" key="6">
    <source>
        <dbReference type="Pfam" id="PF02826"/>
    </source>
</evidence>
<accession>A0A4S1CKS6</accession>
<dbReference type="Proteomes" id="UP000306416">
    <property type="component" value="Unassembled WGS sequence"/>
</dbReference>
<dbReference type="InterPro" id="IPR036291">
    <property type="entry name" value="NAD(P)-bd_dom_sf"/>
</dbReference>
<protein>
    <submittedName>
        <fullName evidence="7">Glycerate dehydrogenase</fullName>
    </submittedName>
</protein>
<feature type="domain" description="D-isomer specific 2-hydroxyacid dehydrogenase catalytic" evidence="5">
    <location>
        <begin position="32"/>
        <end position="314"/>
    </location>
</feature>
<organism evidence="7 8">
    <name type="scientific">Geomonas terrae</name>
    <dbReference type="NCBI Taxonomy" id="2562681"/>
    <lineage>
        <taxon>Bacteria</taxon>
        <taxon>Pseudomonadati</taxon>
        <taxon>Thermodesulfobacteriota</taxon>
        <taxon>Desulfuromonadia</taxon>
        <taxon>Geobacterales</taxon>
        <taxon>Geobacteraceae</taxon>
        <taxon>Geomonas</taxon>
    </lineage>
</organism>
<dbReference type="Pfam" id="PF00389">
    <property type="entry name" value="2-Hacid_dh"/>
    <property type="match status" value="1"/>
</dbReference>
<evidence type="ECO:0000313" key="8">
    <source>
        <dbReference type="Proteomes" id="UP000306416"/>
    </source>
</evidence>
<dbReference type="SUPFAM" id="SSF51735">
    <property type="entry name" value="NAD(P)-binding Rossmann-fold domains"/>
    <property type="match status" value="1"/>
</dbReference>
<dbReference type="EMBL" id="SRSC01000001">
    <property type="protein sequence ID" value="TGU74327.1"/>
    <property type="molecule type" value="Genomic_DNA"/>
</dbReference>
<dbReference type="Pfam" id="PF02826">
    <property type="entry name" value="2-Hacid_dh_C"/>
    <property type="match status" value="1"/>
</dbReference>
<evidence type="ECO:0000256" key="3">
    <source>
        <dbReference type="ARBA" id="ARBA00023027"/>
    </source>
</evidence>
<keyword evidence="3" id="KW-0520">NAD</keyword>
<dbReference type="GO" id="GO:0016616">
    <property type="term" value="F:oxidoreductase activity, acting on the CH-OH group of donors, NAD or NADP as acceptor"/>
    <property type="evidence" value="ECO:0007669"/>
    <property type="project" value="InterPro"/>
</dbReference>
<dbReference type="RefSeq" id="WP_135868660.1">
    <property type="nucleotide sequence ID" value="NZ_SRSC01000001.1"/>
</dbReference>
<dbReference type="PANTHER" id="PTHR43761">
    <property type="entry name" value="D-ISOMER SPECIFIC 2-HYDROXYACID DEHYDROGENASE FAMILY PROTEIN (AFU_ORTHOLOGUE AFUA_1G13630)"/>
    <property type="match status" value="1"/>
</dbReference>
<evidence type="ECO:0000256" key="1">
    <source>
        <dbReference type="ARBA" id="ARBA00005854"/>
    </source>
</evidence>
<keyword evidence="2 4" id="KW-0560">Oxidoreductase</keyword>
<evidence type="ECO:0000256" key="4">
    <source>
        <dbReference type="RuleBase" id="RU003719"/>
    </source>
</evidence>
<proteinExistence type="inferred from homology"/>
<comment type="similarity">
    <text evidence="1 4">Belongs to the D-isomer specific 2-hydroxyacid dehydrogenase family.</text>
</comment>
<feature type="domain" description="D-isomer specific 2-hydroxyacid dehydrogenase NAD-binding" evidence="6">
    <location>
        <begin position="104"/>
        <end position="284"/>
    </location>
</feature>
<dbReference type="GO" id="GO:0051287">
    <property type="term" value="F:NAD binding"/>
    <property type="evidence" value="ECO:0007669"/>
    <property type="project" value="InterPro"/>
</dbReference>
<dbReference type="InterPro" id="IPR006140">
    <property type="entry name" value="D-isomer_DH_NAD-bd"/>
</dbReference>
<dbReference type="PANTHER" id="PTHR43761:SF1">
    <property type="entry name" value="D-ISOMER SPECIFIC 2-HYDROXYACID DEHYDROGENASE CATALYTIC DOMAIN-CONTAINING PROTEIN-RELATED"/>
    <property type="match status" value="1"/>
</dbReference>
<gene>
    <name evidence="7" type="ORF">E4633_02350</name>
</gene>
<reference evidence="7 8" key="1">
    <citation type="submission" date="2019-04" db="EMBL/GenBank/DDBJ databases">
        <title>Geobacter oryzae sp. nov., ferric-reducing bacteria isolated from paddy soil.</title>
        <authorList>
            <person name="Xu Z."/>
            <person name="Masuda Y."/>
            <person name="Itoh H."/>
            <person name="Senoo K."/>
        </authorList>
    </citation>
    <scope>NUCLEOTIDE SEQUENCE [LARGE SCALE GENOMIC DNA]</scope>
    <source>
        <strain evidence="7 8">Red111</strain>
    </source>
</reference>
<comment type="caution">
    <text evidence="7">The sequence shown here is derived from an EMBL/GenBank/DDBJ whole genome shotgun (WGS) entry which is preliminary data.</text>
</comment>
<dbReference type="Gene3D" id="3.40.50.720">
    <property type="entry name" value="NAD(P)-binding Rossmann-like Domain"/>
    <property type="match status" value="2"/>
</dbReference>
<evidence type="ECO:0000259" key="5">
    <source>
        <dbReference type="Pfam" id="PF00389"/>
    </source>
</evidence>
<keyword evidence="8" id="KW-1185">Reference proteome</keyword>
<dbReference type="InterPro" id="IPR006139">
    <property type="entry name" value="D-isomer_2_OHA_DH_cat_dom"/>
</dbReference>
<dbReference type="SUPFAM" id="SSF52283">
    <property type="entry name" value="Formate/glycerate dehydrogenase catalytic domain-like"/>
    <property type="match status" value="1"/>
</dbReference>
<sequence length="315" mass="33667">MERIIFLDRGGISVPLRAPCFPHRWTEYPDTRAAEVVERLADATVAITDQVAITAEHLAELPQLRMIAVAATGVNHVDLEACRRLGVAVSNVRNWSVSVPEHVFSLVLALRRNLLAYHEAVQGGVWQRSEGYLVQVEPMPRSLYGATLGIIGVGALGSAVAALGEAFGMEILCAERKGASEVRAGRTPFPEVLAKSDVLVLLCPLTEDSCGMIGKAELELMPRHAILINCGRGGLLDEAALAQALAEGTIAGAGLDVLAQEPPRDGSPLLDLKQPNLIVTPHVAWISDRSLATLAEQLIGNLEGFVLGHPRNLVV</sequence>